<feature type="chain" id="PRO_5001593725" evidence="1">
    <location>
        <begin position="19"/>
        <end position="90"/>
    </location>
</feature>
<dbReference type="GO" id="GO:0005634">
    <property type="term" value="C:nucleus"/>
    <property type="evidence" value="ECO:0007669"/>
    <property type="project" value="InterPro"/>
</dbReference>
<evidence type="ECO:0000256" key="1">
    <source>
        <dbReference type="SAM" id="SignalP"/>
    </source>
</evidence>
<gene>
    <name evidence="2" type="ORF">GSONMT00029551001</name>
</gene>
<dbReference type="GO" id="GO:0000981">
    <property type="term" value="F:DNA-binding transcription factor activity, RNA polymerase II-specific"/>
    <property type="evidence" value="ECO:0007669"/>
    <property type="project" value="TreeGrafter"/>
</dbReference>
<dbReference type="Pfam" id="PF00859">
    <property type="entry name" value="CTF_NFI"/>
    <property type="match status" value="1"/>
</dbReference>
<dbReference type="PANTHER" id="PTHR11492">
    <property type="entry name" value="NUCLEAR FACTOR I"/>
    <property type="match status" value="1"/>
</dbReference>
<dbReference type="Proteomes" id="UP000193380">
    <property type="component" value="Unassembled WGS sequence"/>
</dbReference>
<name>A0A061A922_ONCMY</name>
<keyword evidence="1" id="KW-0732">Signal</keyword>
<dbReference type="STRING" id="8022.A0A061A922"/>
<evidence type="ECO:0000313" key="3">
    <source>
        <dbReference type="Proteomes" id="UP000193380"/>
    </source>
</evidence>
<dbReference type="PANTHER" id="PTHR11492:SF3">
    <property type="entry name" value="NUCLEAR FACTOR 1 X-TYPE"/>
    <property type="match status" value="1"/>
</dbReference>
<sequence>HLLITLIALISVFPGHLSFQDCFVTSGVWNVAELVRVSQTPVATASGPNFSLADLESPGYYNINQVALGRRSITSTPSTRYTHTHYLIIL</sequence>
<feature type="non-terminal residue" evidence="2">
    <location>
        <position position="1"/>
    </location>
</feature>
<accession>A0A061A922</accession>
<dbReference type="AlphaFoldDB" id="A0A061A922"/>
<feature type="signal peptide" evidence="1">
    <location>
        <begin position="1"/>
        <end position="18"/>
    </location>
</feature>
<dbReference type="InterPro" id="IPR000647">
    <property type="entry name" value="CTF/NFI"/>
</dbReference>
<reference evidence="2" key="1">
    <citation type="journal article" date="2014" name="Nat. Commun.">
        <title>The rainbow trout genome provides novel insights into evolution after whole-genome duplication in vertebrates.</title>
        <authorList>
            <person name="Berthelot C."/>
            <person name="Brunet F."/>
            <person name="Chalopin D."/>
            <person name="Juanchich A."/>
            <person name="Bernard M."/>
            <person name="Noel B."/>
            <person name="Bento P."/>
            <person name="Da Silva C."/>
            <person name="Labadie K."/>
            <person name="Alberti A."/>
            <person name="Aury J.M."/>
            <person name="Louis A."/>
            <person name="Dehais P."/>
            <person name="Bardou P."/>
            <person name="Montfort J."/>
            <person name="Klopp C."/>
            <person name="Cabau C."/>
            <person name="Gaspin C."/>
            <person name="Thorgaard G.H."/>
            <person name="Boussaha M."/>
            <person name="Quillet E."/>
            <person name="Guyomard R."/>
            <person name="Galiana D."/>
            <person name="Bobe J."/>
            <person name="Volff J.N."/>
            <person name="Genet C."/>
            <person name="Wincker P."/>
            <person name="Jaillon O."/>
            <person name="Roest Crollius H."/>
            <person name="Guiguen Y."/>
        </authorList>
    </citation>
    <scope>NUCLEOTIDE SEQUENCE [LARGE SCALE GENOMIC DNA]</scope>
</reference>
<protein>
    <submittedName>
        <fullName evidence="2">Uncharacterized protein</fullName>
    </submittedName>
</protein>
<dbReference type="PaxDb" id="8022-A0A061A922"/>
<proteinExistence type="predicted"/>
<reference evidence="2" key="2">
    <citation type="submission" date="2014-03" db="EMBL/GenBank/DDBJ databases">
        <authorList>
            <person name="Genoscope - CEA"/>
        </authorList>
    </citation>
    <scope>NUCLEOTIDE SEQUENCE</scope>
</reference>
<dbReference type="EMBL" id="FR983548">
    <property type="protein sequence ID" value="CDR19113.1"/>
    <property type="molecule type" value="Genomic_DNA"/>
</dbReference>
<organism evidence="2 3">
    <name type="scientific">Oncorhynchus mykiss</name>
    <name type="common">Rainbow trout</name>
    <name type="synonym">Salmo gairdneri</name>
    <dbReference type="NCBI Taxonomy" id="8022"/>
    <lineage>
        <taxon>Eukaryota</taxon>
        <taxon>Metazoa</taxon>
        <taxon>Chordata</taxon>
        <taxon>Craniata</taxon>
        <taxon>Vertebrata</taxon>
        <taxon>Euteleostomi</taxon>
        <taxon>Actinopterygii</taxon>
        <taxon>Neopterygii</taxon>
        <taxon>Teleostei</taxon>
        <taxon>Protacanthopterygii</taxon>
        <taxon>Salmoniformes</taxon>
        <taxon>Salmonidae</taxon>
        <taxon>Salmoninae</taxon>
        <taxon>Oncorhynchus</taxon>
    </lineage>
</organism>
<evidence type="ECO:0000313" key="2">
    <source>
        <dbReference type="EMBL" id="CDR19113.1"/>
    </source>
</evidence>
<dbReference type="GO" id="GO:0000978">
    <property type="term" value="F:RNA polymerase II cis-regulatory region sequence-specific DNA binding"/>
    <property type="evidence" value="ECO:0007669"/>
    <property type="project" value="TreeGrafter"/>
</dbReference>